<keyword evidence="4 7" id="KW-0067">ATP-binding</keyword>
<dbReference type="EMBL" id="BEGY01000309">
    <property type="protein sequence ID" value="GAX86447.1"/>
    <property type="molecule type" value="Genomic_DNA"/>
</dbReference>
<evidence type="ECO:0000256" key="1">
    <source>
        <dbReference type="ARBA" id="ARBA00004496"/>
    </source>
</evidence>
<dbReference type="InterPro" id="IPR019821">
    <property type="entry name" value="Kinesin_motor_CS"/>
</dbReference>
<dbReference type="InterPro" id="IPR001752">
    <property type="entry name" value="Kinesin_motor_dom"/>
</dbReference>
<evidence type="ECO:0000256" key="5">
    <source>
        <dbReference type="ARBA" id="ARBA00023054"/>
    </source>
</evidence>
<feature type="domain" description="Kinesin motor" evidence="9">
    <location>
        <begin position="110"/>
        <end position="458"/>
    </location>
</feature>
<sequence length="500" mass="53315">MGCGASKAAVANDPLLLDGKGSGQKSGNGPSSNVFGLLSLTRGLTADGAITVGGSENSAGGMYGFDGKFGLAGGENGASGTGGAGVGKFGVGGGGKNGSSSIQPINSESSVKVVTVVRPLMDHEKGCEDIVKILPPGKIELPKKQNGSGTEDKYPFEFDRVVRVTSPEVSKELYAALVLPVVERFCQGFNATVLAYGQTGSGKTYTMGTSCNSKDVLAPDPTGVVPRSLKVLFSYIQIASQTYDIILKAQYVEIYNENVLDLLSTETSGKNGTSKLDIRERPDGDVYVEGACEINVKSREEVARILDQGNTKRSTAAHKMNSESSRSHAIVTLTMEQRAKISSAQKIPADLRFLLSKLNLVDLAGSERVKDTGASGDRFSEGVSINKGLMELGNVINALTEGKKRSHVPYRNSKLTRLLQDSLGGNSETLFVACVSPADKNHEQTLNTLRYASRARAIRNNLRLNNKLSPEEELEYLRTLVQQLQSENDQLKTRLAKTGL</sequence>
<comment type="caution">
    <text evidence="10">The sequence shown here is derived from an EMBL/GenBank/DDBJ whole genome shotgun (WGS) entry which is preliminary data.</text>
</comment>
<dbReference type="GO" id="GO:0007052">
    <property type="term" value="P:mitotic spindle organization"/>
    <property type="evidence" value="ECO:0007669"/>
    <property type="project" value="TreeGrafter"/>
</dbReference>
<accession>A0A250XTQ7</accession>
<dbReference type="Pfam" id="PF00225">
    <property type="entry name" value="Kinesin"/>
    <property type="match status" value="1"/>
</dbReference>
<keyword evidence="2" id="KW-0963">Cytoplasm</keyword>
<dbReference type="InterPro" id="IPR036961">
    <property type="entry name" value="Kinesin_motor_dom_sf"/>
</dbReference>
<evidence type="ECO:0000256" key="8">
    <source>
        <dbReference type="RuleBase" id="RU000394"/>
    </source>
</evidence>
<dbReference type="PANTHER" id="PTHR47969:SF15">
    <property type="entry name" value="CHROMOSOME-ASSOCIATED KINESIN KIF4A-RELATED"/>
    <property type="match status" value="1"/>
</dbReference>
<dbReference type="GO" id="GO:0008017">
    <property type="term" value="F:microtubule binding"/>
    <property type="evidence" value="ECO:0007669"/>
    <property type="project" value="InterPro"/>
</dbReference>
<dbReference type="AlphaFoldDB" id="A0A250XTQ7"/>
<dbReference type="SUPFAM" id="SSF52540">
    <property type="entry name" value="P-loop containing nucleoside triphosphate hydrolases"/>
    <property type="match status" value="1"/>
</dbReference>
<keyword evidence="3 7" id="KW-0547">Nucleotide-binding</keyword>
<dbReference type="GO" id="GO:0005875">
    <property type="term" value="C:microtubule associated complex"/>
    <property type="evidence" value="ECO:0007669"/>
    <property type="project" value="TreeGrafter"/>
</dbReference>
<dbReference type="GO" id="GO:0003777">
    <property type="term" value="F:microtubule motor activity"/>
    <property type="evidence" value="ECO:0007669"/>
    <property type="project" value="InterPro"/>
</dbReference>
<dbReference type="SMART" id="SM00129">
    <property type="entry name" value="KISc"/>
    <property type="match status" value="1"/>
</dbReference>
<dbReference type="GO" id="GO:0051231">
    <property type="term" value="P:spindle elongation"/>
    <property type="evidence" value="ECO:0007669"/>
    <property type="project" value="TreeGrafter"/>
</dbReference>
<dbReference type="PRINTS" id="PR00380">
    <property type="entry name" value="KINESINHEAVY"/>
</dbReference>
<dbReference type="GO" id="GO:0005874">
    <property type="term" value="C:microtubule"/>
    <property type="evidence" value="ECO:0007669"/>
    <property type="project" value="UniProtKB-KW"/>
</dbReference>
<evidence type="ECO:0000256" key="6">
    <source>
        <dbReference type="ARBA" id="ARBA00023175"/>
    </source>
</evidence>
<dbReference type="InterPro" id="IPR027417">
    <property type="entry name" value="P-loop_NTPase"/>
</dbReference>
<keyword evidence="11" id="KW-1185">Reference proteome</keyword>
<protein>
    <recommendedName>
        <fullName evidence="8">Kinesin-like protein</fullName>
    </recommendedName>
</protein>
<dbReference type="PROSITE" id="PS50067">
    <property type="entry name" value="KINESIN_MOTOR_2"/>
    <property type="match status" value="1"/>
</dbReference>
<dbReference type="PANTHER" id="PTHR47969">
    <property type="entry name" value="CHROMOSOME-ASSOCIATED KINESIN KIF4A-RELATED"/>
    <property type="match status" value="1"/>
</dbReference>
<dbReference type="GO" id="GO:0005737">
    <property type="term" value="C:cytoplasm"/>
    <property type="evidence" value="ECO:0007669"/>
    <property type="project" value="UniProtKB-SubCell"/>
</dbReference>
<dbReference type="InterPro" id="IPR027640">
    <property type="entry name" value="Kinesin-like_fam"/>
</dbReference>
<evidence type="ECO:0000256" key="7">
    <source>
        <dbReference type="PROSITE-ProRule" id="PRU00283"/>
    </source>
</evidence>
<evidence type="ECO:0000256" key="3">
    <source>
        <dbReference type="ARBA" id="ARBA00022741"/>
    </source>
</evidence>
<evidence type="ECO:0000256" key="4">
    <source>
        <dbReference type="ARBA" id="ARBA00022840"/>
    </source>
</evidence>
<reference evidence="10 11" key="1">
    <citation type="submission" date="2017-08" db="EMBL/GenBank/DDBJ databases">
        <title>Acidophilic green algal genome provides insights into adaptation to an acidic environment.</title>
        <authorList>
            <person name="Hirooka S."/>
            <person name="Hirose Y."/>
            <person name="Kanesaki Y."/>
            <person name="Higuchi S."/>
            <person name="Fujiwara T."/>
            <person name="Onuma R."/>
            <person name="Era A."/>
            <person name="Ohbayashi R."/>
            <person name="Uzuka A."/>
            <person name="Nozaki H."/>
            <person name="Yoshikawa H."/>
            <person name="Miyagishima S.Y."/>
        </authorList>
    </citation>
    <scope>NUCLEOTIDE SEQUENCE [LARGE SCALE GENOMIC DNA]</scope>
    <source>
        <strain evidence="10 11">NIES-2499</strain>
    </source>
</reference>
<comment type="similarity">
    <text evidence="7 8">Belongs to the TRAFAC class myosin-kinesin ATPase superfamily. Kinesin family.</text>
</comment>
<dbReference type="PROSITE" id="PS00411">
    <property type="entry name" value="KINESIN_MOTOR_1"/>
    <property type="match status" value="1"/>
</dbReference>
<evidence type="ECO:0000259" key="9">
    <source>
        <dbReference type="PROSITE" id="PS50067"/>
    </source>
</evidence>
<feature type="binding site" evidence="7">
    <location>
        <begin position="197"/>
        <end position="204"/>
    </location>
    <ligand>
        <name>ATP</name>
        <dbReference type="ChEBI" id="CHEBI:30616"/>
    </ligand>
</feature>
<keyword evidence="6 7" id="KW-0505">Motor protein</keyword>
<keyword evidence="5" id="KW-0175">Coiled coil</keyword>
<organism evidence="10 11">
    <name type="scientific">Chlamydomonas eustigma</name>
    <dbReference type="NCBI Taxonomy" id="1157962"/>
    <lineage>
        <taxon>Eukaryota</taxon>
        <taxon>Viridiplantae</taxon>
        <taxon>Chlorophyta</taxon>
        <taxon>core chlorophytes</taxon>
        <taxon>Chlorophyceae</taxon>
        <taxon>CS clade</taxon>
        <taxon>Chlamydomonadales</taxon>
        <taxon>Chlamydomonadaceae</taxon>
        <taxon>Chlamydomonas</taxon>
    </lineage>
</organism>
<dbReference type="Gene3D" id="3.40.850.10">
    <property type="entry name" value="Kinesin motor domain"/>
    <property type="match status" value="1"/>
</dbReference>
<gene>
    <name evidence="10" type="ORF">CEUSTIGMA_g13857.t1</name>
</gene>
<dbReference type="GO" id="GO:0005524">
    <property type="term" value="F:ATP binding"/>
    <property type="evidence" value="ECO:0007669"/>
    <property type="project" value="UniProtKB-UniRule"/>
</dbReference>
<keyword evidence="8" id="KW-0493">Microtubule</keyword>
<evidence type="ECO:0000256" key="2">
    <source>
        <dbReference type="ARBA" id="ARBA00022490"/>
    </source>
</evidence>
<comment type="subcellular location">
    <subcellularLocation>
        <location evidence="1">Cytoplasm</location>
    </subcellularLocation>
</comment>
<proteinExistence type="inferred from homology"/>
<evidence type="ECO:0000313" key="10">
    <source>
        <dbReference type="EMBL" id="GAX86447.1"/>
    </source>
</evidence>
<dbReference type="GO" id="GO:0007018">
    <property type="term" value="P:microtubule-based movement"/>
    <property type="evidence" value="ECO:0007669"/>
    <property type="project" value="InterPro"/>
</dbReference>
<dbReference type="Proteomes" id="UP000232323">
    <property type="component" value="Unassembled WGS sequence"/>
</dbReference>
<evidence type="ECO:0000313" key="11">
    <source>
        <dbReference type="Proteomes" id="UP000232323"/>
    </source>
</evidence>
<dbReference type="OrthoDB" id="3176171at2759"/>
<name>A0A250XTQ7_9CHLO</name>
<dbReference type="STRING" id="1157962.A0A250XTQ7"/>